<dbReference type="InterPro" id="IPR027417">
    <property type="entry name" value="P-loop_NTPase"/>
</dbReference>
<dbReference type="Gene3D" id="3.40.50.300">
    <property type="entry name" value="P-loop containing nucleotide triphosphate hydrolases"/>
    <property type="match status" value="1"/>
</dbReference>
<sequence length="137" mass="15159">MATPPKRGRRDGRTKKACHQVKAAGKSTFVDILKQAGEEWEVVPEPVARWCNVQQSSEEGCEDLKYKSGKSVLSFMYRSRSAGRSLSRRTRASAGSGRSSARWTASSERRRILRSSSSGLSTVTGIFLQLIYMSLIA</sequence>
<comment type="caution">
    <text evidence="4">The sequence shown here is derived from an EMBL/GenBank/DDBJ whole genome shotgun (WGS) entry which is preliminary data.</text>
</comment>
<feature type="compositionally biased region" description="Low complexity" evidence="1">
    <location>
        <begin position="92"/>
        <end position="106"/>
    </location>
</feature>
<protein>
    <submittedName>
        <fullName evidence="4">Deoxycytidine kinase</fullName>
    </submittedName>
</protein>
<proteinExistence type="predicted"/>
<gene>
    <name evidence="4" type="primary">DCK</name>
    <name evidence="4" type="ORF">A306_00012101</name>
</gene>
<dbReference type="Pfam" id="PF01712">
    <property type="entry name" value="dNK"/>
    <property type="match status" value="1"/>
</dbReference>
<feature type="compositionally biased region" description="Basic residues" evidence="1">
    <location>
        <begin position="1"/>
        <end position="19"/>
    </location>
</feature>
<organism evidence="4 5">
    <name type="scientific">Columba livia</name>
    <name type="common">Rock dove</name>
    <dbReference type="NCBI Taxonomy" id="8932"/>
    <lineage>
        <taxon>Eukaryota</taxon>
        <taxon>Metazoa</taxon>
        <taxon>Chordata</taxon>
        <taxon>Craniata</taxon>
        <taxon>Vertebrata</taxon>
        <taxon>Euteleostomi</taxon>
        <taxon>Archelosauria</taxon>
        <taxon>Archosauria</taxon>
        <taxon>Dinosauria</taxon>
        <taxon>Saurischia</taxon>
        <taxon>Theropoda</taxon>
        <taxon>Coelurosauria</taxon>
        <taxon>Aves</taxon>
        <taxon>Neognathae</taxon>
        <taxon>Neoaves</taxon>
        <taxon>Columbimorphae</taxon>
        <taxon>Columbiformes</taxon>
        <taxon>Columbidae</taxon>
        <taxon>Columba</taxon>
    </lineage>
</organism>
<feature type="region of interest" description="Disordered" evidence="1">
    <location>
        <begin position="1"/>
        <end position="20"/>
    </location>
</feature>
<name>A0A2I0LR31_COLLI</name>
<feature type="domain" description="Deoxynucleoside kinase" evidence="3">
    <location>
        <begin position="23"/>
        <end position="79"/>
    </location>
</feature>
<dbReference type="Proteomes" id="UP000053872">
    <property type="component" value="Unassembled WGS sequence"/>
</dbReference>
<feature type="transmembrane region" description="Helical" evidence="2">
    <location>
        <begin position="119"/>
        <end position="136"/>
    </location>
</feature>
<dbReference type="STRING" id="8932.A0A2I0LR31"/>
<feature type="region of interest" description="Disordered" evidence="1">
    <location>
        <begin position="81"/>
        <end position="106"/>
    </location>
</feature>
<dbReference type="GO" id="GO:0016301">
    <property type="term" value="F:kinase activity"/>
    <property type="evidence" value="ECO:0007669"/>
    <property type="project" value="UniProtKB-KW"/>
</dbReference>
<keyword evidence="4" id="KW-0808">Transferase</keyword>
<evidence type="ECO:0000313" key="5">
    <source>
        <dbReference type="Proteomes" id="UP000053872"/>
    </source>
</evidence>
<evidence type="ECO:0000313" key="4">
    <source>
        <dbReference type="EMBL" id="PKK19891.1"/>
    </source>
</evidence>
<keyword evidence="2" id="KW-0472">Membrane</keyword>
<keyword evidence="4" id="KW-0418">Kinase</keyword>
<dbReference type="InParanoid" id="A0A2I0LR31"/>
<evidence type="ECO:0000259" key="3">
    <source>
        <dbReference type="Pfam" id="PF01712"/>
    </source>
</evidence>
<evidence type="ECO:0000256" key="2">
    <source>
        <dbReference type="SAM" id="Phobius"/>
    </source>
</evidence>
<accession>A0A2I0LR31</accession>
<dbReference type="InterPro" id="IPR031314">
    <property type="entry name" value="DNK_dom"/>
</dbReference>
<reference evidence="4 5" key="1">
    <citation type="journal article" date="2013" name="Science">
        <title>Genomic diversity and evolution of the head crest in the rock pigeon.</title>
        <authorList>
            <person name="Shapiro M.D."/>
            <person name="Kronenberg Z."/>
            <person name="Li C."/>
            <person name="Domyan E.T."/>
            <person name="Pan H."/>
            <person name="Campbell M."/>
            <person name="Tan H."/>
            <person name="Huff C.D."/>
            <person name="Hu H."/>
            <person name="Vickrey A.I."/>
            <person name="Nielsen S.C."/>
            <person name="Stringham S.A."/>
            <person name="Hu H."/>
            <person name="Willerslev E."/>
            <person name="Gilbert M.T."/>
            <person name="Yandell M."/>
            <person name="Zhang G."/>
            <person name="Wang J."/>
        </authorList>
    </citation>
    <scope>NUCLEOTIDE SEQUENCE [LARGE SCALE GENOMIC DNA]</scope>
    <source>
        <tissue evidence="4">Blood</tissue>
    </source>
</reference>
<keyword evidence="5" id="KW-1185">Reference proteome</keyword>
<dbReference type="AlphaFoldDB" id="A0A2I0LR31"/>
<dbReference type="EMBL" id="AKCR02000131">
    <property type="protein sequence ID" value="PKK19891.1"/>
    <property type="molecule type" value="Genomic_DNA"/>
</dbReference>
<evidence type="ECO:0000256" key="1">
    <source>
        <dbReference type="SAM" id="MobiDB-lite"/>
    </source>
</evidence>
<keyword evidence="2" id="KW-1133">Transmembrane helix</keyword>
<keyword evidence="2" id="KW-0812">Transmembrane</keyword>